<gene>
    <name evidence="1" type="ORF">HC175_21015</name>
</gene>
<protein>
    <submittedName>
        <fullName evidence="1">Uncharacterized protein</fullName>
    </submittedName>
</protein>
<reference evidence="1 2" key="1">
    <citation type="submission" date="2020-03" db="EMBL/GenBank/DDBJ databases">
        <title>Salinimicrobium sp. nov, isolated from SCS.</title>
        <authorList>
            <person name="Cao W.R."/>
        </authorList>
    </citation>
    <scope>NUCLEOTIDE SEQUENCE [LARGE SCALE GENOMIC DNA]</scope>
    <source>
        <strain evidence="2">J15B91</strain>
    </source>
</reference>
<feature type="non-terminal residue" evidence="1">
    <location>
        <position position="1"/>
    </location>
</feature>
<evidence type="ECO:0000313" key="1">
    <source>
        <dbReference type="EMBL" id="NJW55399.1"/>
    </source>
</evidence>
<proteinExistence type="predicted"/>
<name>A0ABX1D4P2_9FLAO</name>
<dbReference type="Proteomes" id="UP000703674">
    <property type="component" value="Unassembled WGS sequence"/>
</dbReference>
<keyword evidence="2" id="KW-1185">Reference proteome</keyword>
<accession>A0ABX1D4P2</accession>
<organism evidence="1 2">
    <name type="scientific">Salinimicrobium oceani</name>
    <dbReference type="NCBI Taxonomy" id="2722702"/>
    <lineage>
        <taxon>Bacteria</taxon>
        <taxon>Pseudomonadati</taxon>
        <taxon>Bacteroidota</taxon>
        <taxon>Flavobacteriia</taxon>
        <taxon>Flavobacteriales</taxon>
        <taxon>Flavobacteriaceae</taxon>
        <taxon>Salinimicrobium</taxon>
    </lineage>
</organism>
<dbReference type="EMBL" id="JAAVJR010001110">
    <property type="protein sequence ID" value="NJW55399.1"/>
    <property type="molecule type" value="Genomic_DNA"/>
</dbReference>
<feature type="non-terminal residue" evidence="1">
    <location>
        <position position="119"/>
    </location>
</feature>
<evidence type="ECO:0000313" key="2">
    <source>
        <dbReference type="Proteomes" id="UP000703674"/>
    </source>
</evidence>
<sequence length="119" mass="13226">YISTRLEIDEKPAFATLLLDNGLSDALWLFPDSTNIYIPHRSFPDFLGLGLSGDVTGRRGRVTSITLGDNTLGEVTTSFPDSLSVEGLQTYYARNGSIGSEIMRRFHLVFDYEGKALYL</sequence>
<comment type="caution">
    <text evidence="1">The sequence shown here is derived from an EMBL/GenBank/DDBJ whole genome shotgun (WGS) entry which is preliminary data.</text>
</comment>